<dbReference type="Proteomes" id="UP000288216">
    <property type="component" value="Unassembled WGS sequence"/>
</dbReference>
<dbReference type="AlphaFoldDB" id="A0A401QPC3"/>
<evidence type="ECO:0000313" key="1">
    <source>
        <dbReference type="EMBL" id="GCB87257.1"/>
    </source>
</evidence>
<feature type="non-terminal residue" evidence="1">
    <location>
        <position position="49"/>
    </location>
</feature>
<dbReference type="STRING" id="75743.A0A401QPC3"/>
<evidence type="ECO:0000313" key="2">
    <source>
        <dbReference type="Proteomes" id="UP000288216"/>
    </source>
</evidence>
<sequence length="49" mass="5784">RLLYVSHREFVEQKMTFTGLVILENKLKKVTSMVFSELLKAEIRIVMIT</sequence>
<reference evidence="1 2" key="1">
    <citation type="journal article" date="2018" name="Nat. Ecol. Evol.">
        <title>Shark genomes provide insights into elasmobranch evolution and the origin of vertebrates.</title>
        <authorList>
            <person name="Hara Y"/>
            <person name="Yamaguchi K"/>
            <person name="Onimaru K"/>
            <person name="Kadota M"/>
            <person name="Koyanagi M"/>
            <person name="Keeley SD"/>
            <person name="Tatsumi K"/>
            <person name="Tanaka K"/>
            <person name="Motone F"/>
            <person name="Kageyama Y"/>
            <person name="Nozu R"/>
            <person name="Adachi N"/>
            <person name="Nishimura O"/>
            <person name="Nakagawa R"/>
            <person name="Tanegashima C"/>
            <person name="Kiyatake I"/>
            <person name="Matsumoto R"/>
            <person name="Murakumo K"/>
            <person name="Nishida K"/>
            <person name="Terakita A"/>
            <person name="Kuratani S"/>
            <person name="Sato K"/>
            <person name="Hyodo S Kuraku.S."/>
        </authorList>
    </citation>
    <scope>NUCLEOTIDE SEQUENCE [LARGE SCALE GENOMIC DNA]</scope>
</reference>
<gene>
    <name evidence="1" type="ORF">scyTo_0027989</name>
</gene>
<dbReference type="EMBL" id="BFAA01444917">
    <property type="protein sequence ID" value="GCB87257.1"/>
    <property type="molecule type" value="Genomic_DNA"/>
</dbReference>
<proteinExistence type="predicted"/>
<keyword evidence="2" id="KW-1185">Reference proteome</keyword>
<accession>A0A401QPC3</accession>
<name>A0A401QPC3_SCYTO</name>
<organism evidence="1 2">
    <name type="scientific">Scyliorhinus torazame</name>
    <name type="common">Cloudy catshark</name>
    <name type="synonym">Catulus torazame</name>
    <dbReference type="NCBI Taxonomy" id="75743"/>
    <lineage>
        <taxon>Eukaryota</taxon>
        <taxon>Metazoa</taxon>
        <taxon>Chordata</taxon>
        <taxon>Craniata</taxon>
        <taxon>Vertebrata</taxon>
        <taxon>Chondrichthyes</taxon>
        <taxon>Elasmobranchii</taxon>
        <taxon>Galeomorphii</taxon>
        <taxon>Galeoidea</taxon>
        <taxon>Carcharhiniformes</taxon>
        <taxon>Scyliorhinidae</taxon>
        <taxon>Scyliorhinus</taxon>
    </lineage>
</organism>
<comment type="caution">
    <text evidence="1">The sequence shown here is derived from an EMBL/GenBank/DDBJ whole genome shotgun (WGS) entry which is preliminary data.</text>
</comment>
<protein>
    <submittedName>
        <fullName evidence="1">Uncharacterized protein</fullName>
    </submittedName>
</protein>
<feature type="non-terminal residue" evidence="1">
    <location>
        <position position="1"/>
    </location>
</feature>